<evidence type="ECO:0000256" key="2">
    <source>
        <dbReference type="ARBA" id="ARBA00022598"/>
    </source>
</evidence>
<sequence>MRSLLLLSGGLDSTSALYYLKNEISDCLFLDYGQKSAKMERKFAKLNCDILGKKLIDIRIPNLGKSFYEGETLRPHEPIVHRNVILLSIGLTFAKEKGYKELIFATINEDCKYETNKPLILKVMRDLANVYDIKLRMPFINLSKSIVLQIGIKNGLKPEYTYSCLLGHPKHCGKCSQCELRKMAFKNLNINDPTIYIS</sequence>
<dbReference type="RefSeq" id="WP_148692447.1">
    <property type="nucleotide sequence ID" value="NZ_CP020477.1"/>
</dbReference>
<dbReference type="KEGG" id="aman:B6F84_11940"/>
<dbReference type="STRING" id="282676.B6F84_11940"/>
<dbReference type="Pfam" id="PF06508">
    <property type="entry name" value="QueC"/>
    <property type="match status" value="1"/>
</dbReference>
<dbReference type="GO" id="GO:0005524">
    <property type="term" value="F:ATP binding"/>
    <property type="evidence" value="ECO:0007669"/>
    <property type="project" value="UniProtKB-KW"/>
</dbReference>
<evidence type="ECO:0000256" key="4">
    <source>
        <dbReference type="ARBA" id="ARBA00022741"/>
    </source>
</evidence>
<dbReference type="Gene3D" id="3.40.50.620">
    <property type="entry name" value="HUPs"/>
    <property type="match status" value="1"/>
</dbReference>
<proteinExistence type="inferred from homology"/>
<name>A0A1W6K2I7_9CREN</name>
<keyword evidence="3" id="KW-0479">Metal-binding</keyword>
<dbReference type="GO" id="GO:0016874">
    <property type="term" value="F:ligase activity"/>
    <property type="evidence" value="ECO:0007669"/>
    <property type="project" value="UniProtKB-KW"/>
</dbReference>
<evidence type="ECO:0000256" key="3">
    <source>
        <dbReference type="ARBA" id="ARBA00022723"/>
    </source>
</evidence>
<gene>
    <name evidence="11" type="ORF">B6F84_11940</name>
</gene>
<dbReference type="PANTHER" id="PTHR42914">
    <property type="entry name" value="7-CYANO-7-DEAZAGUANINE SYNTHASE"/>
    <property type="match status" value="1"/>
</dbReference>
<reference evidence="11 12" key="1">
    <citation type="submission" date="2017-03" db="EMBL/GenBank/DDBJ databases">
        <title>Sulfur activation and transportation mechanism of thermophilic Archaea Acidianus manzaensis YN-25.</title>
        <authorList>
            <person name="Ma Y."/>
            <person name="Yang Y."/>
            <person name="Xia J."/>
        </authorList>
    </citation>
    <scope>NUCLEOTIDE SEQUENCE [LARGE SCALE GENOMIC DNA]</scope>
    <source>
        <strain evidence="11 12">YN-25</strain>
    </source>
</reference>
<organism evidence="11 12">
    <name type="scientific">Acidianus manzaensis</name>
    <dbReference type="NCBI Taxonomy" id="282676"/>
    <lineage>
        <taxon>Archaea</taxon>
        <taxon>Thermoproteota</taxon>
        <taxon>Thermoprotei</taxon>
        <taxon>Sulfolobales</taxon>
        <taxon>Sulfolobaceae</taxon>
        <taxon>Acidianus</taxon>
    </lineage>
</organism>
<dbReference type="AlphaFoldDB" id="A0A1W6K2I7"/>
<keyword evidence="12" id="KW-1185">Reference proteome</keyword>
<accession>A0A1W6K2I7</accession>
<evidence type="ECO:0000256" key="6">
    <source>
        <dbReference type="ARBA" id="ARBA00022840"/>
    </source>
</evidence>
<dbReference type="EMBL" id="CP020477">
    <property type="protein sequence ID" value="ARM76654.1"/>
    <property type="molecule type" value="Genomic_DNA"/>
</dbReference>
<evidence type="ECO:0000313" key="12">
    <source>
        <dbReference type="Proteomes" id="UP000193404"/>
    </source>
</evidence>
<evidence type="ECO:0000256" key="7">
    <source>
        <dbReference type="ARBA" id="ARBA00037768"/>
    </source>
</evidence>
<evidence type="ECO:0000256" key="1">
    <source>
        <dbReference type="ARBA" id="ARBA00005061"/>
    </source>
</evidence>
<evidence type="ECO:0000256" key="8">
    <source>
        <dbReference type="ARBA" id="ARBA00037993"/>
    </source>
</evidence>
<dbReference type="PANTHER" id="PTHR42914:SF1">
    <property type="entry name" value="7-CYANO-7-DEAZAGUANINE SYNTHASE"/>
    <property type="match status" value="1"/>
</dbReference>
<keyword evidence="2" id="KW-0436">Ligase</keyword>
<dbReference type="GeneID" id="41591646"/>
<comment type="catalytic activity">
    <reaction evidence="10">
        <text>7-carboxy-7-carbaguanine + NH4(+) + 2 ATP = 7-cyano-7-carbaguanine + 2 AMP + 2 diphosphate + 2 H(+)</text>
        <dbReference type="Rhea" id="RHEA:27982"/>
        <dbReference type="ChEBI" id="CHEBI:15378"/>
        <dbReference type="ChEBI" id="CHEBI:28938"/>
        <dbReference type="ChEBI" id="CHEBI:30616"/>
        <dbReference type="ChEBI" id="CHEBI:33019"/>
        <dbReference type="ChEBI" id="CHEBI:45075"/>
        <dbReference type="ChEBI" id="CHEBI:61036"/>
        <dbReference type="ChEBI" id="CHEBI:456215"/>
        <dbReference type="EC" id="6.3.4.20"/>
    </reaction>
</comment>
<keyword evidence="4" id="KW-0547">Nucleotide-binding</keyword>
<comment type="pathway">
    <text evidence="1">Purine metabolism; 7-cyano-7-deazaguanine biosynthesis.</text>
</comment>
<dbReference type="OrthoDB" id="6532at2157"/>
<evidence type="ECO:0000256" key="5">
    <source>
        <dbReference type="ARBA" id="ARBA00022833"/>
    </source>
</evidence>
<keyword evidence="6" id="KW-0067">ATP-binding</keyword>
<dbReference type="EC" id="6.3.4.20" evidence="9"/>
<comment type="function">
    <text evidence="7">Catalyzes the ATP-dependent conversion of 7-carboxy-7-deazaguanine (CDG) to 7-cyano-7-deazaguanine (preQ(0)).</text>
</comment>
<dbReference type="Proteomes" id="UP000193404">
    <property type="component" value="Chromosome"/>
</dbReference>
<dbReference type="SUPFAM" id="SSF52402">
    <property type="entry name" value="Adenine nucleotide alpha hydrolases-like"/>
    <property type="match status" value="1"/>
</dbReference>
<comment type="similarity">
    <text evidence="8">Belongs to the QueC family.</text>
</comment>
<dbReference type="InterPro" id="IPR014729">
    <property type="entry name" value="Rossmann-like_a/b/a_fold"/>
</dbReference>
<evidence type="ECO:0000256" key="9">
    <source>
        <dbReference type="ARBA" id="ARBA00039149"/>
    </source>
</evidence>
<protein>
    <recommendedName>
        <fullName evidence="9">7-cyano-7-deazaguanine synthase</fullName>
        <ecNumber evidence="9">6.3.4.20</ecNumber>
    </recommendedName>
</protein>
<evidence type="ECO:0000256" key="10">
    <source>
        <dbReference type="ARBA" id="ARBA00047890"/>
    </source>
</evidence>
<evidence type="ECO:0000313" key="11">
    <source>
        <dbReference type="EMBL" id="ARM76654.1"/>
    </source>
</evidence>
<keyword evidence="5" id="KW-0862">Zinc</keyword>
<dbReference type="InterPro" id="IPR018317">
    <property type="entry name" value="QueC"/>
</dbReference>
<dbReference type="GO" id="GO:0046872">
    <property type="term" value="F:metal ion binding"/>
    <property type="evidence" value="ECO:0007669"/>
    <property type="project" value="UniProtKB-KW"/>
</dbReference>